<keyword evidence="5" id="KW-0732">Signal</keyword>
<comment type="caution">
    <text evidence="7">The sequence shown here is derived from an EMBL/GenBank/DDBJ whole genome shotgun (WGS) entry which is preliminary data.</text>
</comment>
<dbReference type="AlphaFoldDB" id="K6XKK8"/>
<evidence type="ECO:0000256" key="3">
    <source>
        <dbReference type="ARBA" id="ARBA00022801"/>
    </source>
</evidence>
<feature type="chain" id="PRO_5003896690" description="N-acetylmuramoyl-L-alanine amidase" evidence="5">
    <location>
        <begin position="24"/>
        <end position="223"/>
    </location>
</feature>
<dbReference type="GO" id="GO:0009253">
    <property type="term" value="P:peptidoglycan catabolic process"/>
    <property type="evidence" value="ECO:0007669"/>
    <property type="project" value="InterPro"/>
</dbReference>
<evidence type="ECO:0000256" key="4">
    <source>
        <dbReference type="ARBA" id="ARBA00023316"/>
    </source>
</evidence>
<dbReference type="GO" id="GO:0009254">
    <property type="term" value="P:peptidoglycan turnover"/>
    <property type="evidence" value="ECO:0007669"/>
    <property type="project" value="TreeGrafter"/>
</dbReference>
<keyword evidence="3" id="KW-0378">Hydrolase</keyword>
<evidence type="ECO:0000256" key="2">
    <source>
        <dbReference type="ARBA" id="ARBA00011901"/>
    </source>
</evidence>
<name>K6XKK8_9ALTE</name>
<organism evidence="7 8">
    <name type="scientific">Paraglaciecola arctica BSs20135</name>
    <dbReference type="NCBI Taxonomy" id="493475"/>
    <lineage>
        <taxon>Bacteria</taxon>
        <taxon>Pseudomonadati</taxon>
        <taxon>Pseudomonadota</taxon>
        <taxon>Gammaproteobacteria</taxon>
        <taxon>Alteromonadales</taxon>
        <taxon>Alteromonadaceae</taxon>
        <taxon>Paraglaciecola</taxon>
    </lineage>
</organism>
<dbReference type="Gene3D" id="3.40.80.10">
    <property type="entry name" value="Peptidoglycan recognition protein-like"/>
    <property type="match status" value="1"/>
</dbReference>
<dbReference type="GO" id="GO:0008745">
    <property type="term" value="F:N-acetylmuramoyl-L-alanine amidase activity"/>
    <property type="evidence" value="ECO:0007669"/>
    <property type="project" value="UniProtKB-EC"/>
</dbReference>
<dbReference type="PANTHER" id="PTHR30417:SF1">
    <property type="entry name" value="N-ACETYLMURAMOYL-L-ALANINE AMIDASE AMID"/>
    <property type="match status" value="1"/>
</dbReference>
<dbReference type="InterPro" id="IPR051206">
    <property type="entry name" value="NAMLAA_amidase_2"/>
</dbReference>
<proteinExistence type="predicted"/>
<evidence type="ECO:0000256" key="1">
    <source>
        <dbReference type="ARBA" id="ARBA00001561"/>
    </source>
</evidence>
<evidence type="ECO:0000313" key="8">
    <source>
        <dbReference type="Proteomes" id="UP000006327"/>
    </source>
</evidence>
<dbReference type="GO" id="GO:0071555">
    <property type="term" value="P:cell wall organization"/>
    <property type="evidence" value="ECO:0007669"/>
    <property type="project" value="UniProtKB-KW"/>
</dbReference>
<sequence length="223" mass="25266">MQKVILCLLLLSLKVISTEQVDADFNIIQKPIIFDAQRKALTLDYMQSHYGIEQTEPTITPTMVVVHWTEIPTFEETFAAFNPAVLPSTRTKISSAGSVNVSSQFVIDRDGTVYQLLPETTMARHVIGLNYTAIGIENVANGHSLPMTQAQLEANNKLIQYLAKKYPIQYVLGHSEYQVFKGTPLWKEKDDNYLTDKTDPDIAFMDRLRGRLSHLDLRPLPQK</sequence>
<dbReference type="InterPro" id="IPR002502">
    <property type="entry name" value="Amidase_domain"/>
</dbReference>
<evidence type="ECO:0000256" key="5">
    <source>
        <dbReference type="SAM" id="SignalP"/>
    </source>
</evidence>
<feature type="domain" description="N-acetylmuramoyl-L-alanine amidase" evidence="6">
    <location>
        <begin position="50"/>
        <end position="185"/>
    </location>
</feature>
<dbReference type="STRING" id="493475.GARC_4257"/>
<keyword evidence="8" id="KW-1185">Reference proteome</keyword>
<dbReference type="EC" id="3.5.1.28" evidence="2"/>
<accession>K6XKK8</accession>
<protein>
    <recommendedName>
        <fullName evidence="2">N-acetylmuramoyl-L-alanine amidase</fullName>
        <ecNumber evidence="2">3.5.1.28</ecNumber>
    </recommendedName>
</protein>
<reference evidence="7 8" key="1">
    <citation type="journal article" date="2017" name="Antonie Van Leeuwenhoek">
        <title>Rhizobium rhizosphaerae sp. nov., a novel species isolated from rice rhizosphere.</title>
        <authorList>
            <person name="Zhao J.J."/>
            <person name="Zhang J."/>
            <person name="Zhang R.J."/>
            <person name="Zhang C.W."/>
            <person name="Yin H.Q."/>
            <person name="Zhang X.X."/>
        </authorList>
    </citation>
    <scope>NUCLEOTIDE SEQUENCE [LARGE SCALE GENOMIC DNA]</scope>
    <source>
        <strain evidence="7 8">BSs20135</strain>
    </source>
</reference>
<dbReference type="Pfam" id="PF01510">
    <property type="entry name" value="Amidase_2"/>
    <property type="match status" value="1"/>
</dbReference>
<evidence type="ECO:0000313" key="7">
    <source>
        <dbReference type="EMBL" id="GAC21199.1"/>
    </source>
</evidence>
<dbReference type="Proteomes" id="UP000006327">
    <property type="component" value="Unassembled WGS sequence"/>
</dbReference>
<dbReference type="EMBL" id="BAEO01000060">
    <property type="protein sequence ID" value="GAC21199.1"/>
    <property type="molecule type" value="Genomic_DNA"/>
</dbReference>
<dbReference type="eggNOG" id="COG3023">
    <property type="taxonomic scope" value="Bacteria"/>
</dbReference>
<evidence type="ECO:0000259" key="6">
    <source>
        <dbReference type="SMART" id="SM00644"/>
    </source>
</evidence>
<feature type="signal peptide" evidence="5">
    <location>
        <begin position="1"/>
        <end position="23"/>
    </location>
</feature>
<keyword evidence="4" id="KW-0961">Cell wall biogenesis/degradation</keyword>
<dbReference type="SMART" id="SM00644">
    <property type="entry name" value="Ami_2"/>
    <property type="match status" value="1"/>
</dbReference>
<dbReference type="RefSeq" id="WP_007623871.1">
    <property type="nucleotide sequence ID" value="NZ_BAEO01000060.1"/>
</dbReference>
<dbReference type="InterPro" id="IPR036505">
    <property type="entry name" value="Amidase/PGRP_sf"/>
</dbReference>
<dbReference type="PANTHER" id="PTHR30417">
    <property type="entry name" value="N-ACETYLMURAMOYL-L-ALANINE AMIDASE AMID"/>
    <property type="match status" value="1"/>
</dbReference>
<comment type="catalytic activity">
    <reaction evidence="1">
        <text>Hydrolyzes the link between N-acetylmuramoyl residues and L-amino acid residues in certain cell-wall glycopeptides.</text>
        <dbReference type="EC" id="3.5.1.28"/>
    </reaction>
</comment>
<dbReference type="CDD" id="cd06583">
    <property type="entry name" value="PGRP"/>
    <property type="match status" value="1"/>
</dbReference>
<dbReference type="SUPFAM" id="SSF55846">
    <property type="entry name" value="N-acetylmuramoyl-L-alanine amidase-like"/>
    <property type="match status" value="1"/>
</dbReference>
<gene>
    <name evidence="7" type="ORF">GARC_4257</name>
</gene>